<proteinExistence type="predicted"/>
<keyword evidence="2" id="KW-1185">Reference proteome</keyword>
<evidence type="ECO:0000313" key="1">
    <source>
        <dbReference type="EMBL" id="KAK8486315.1"/>
    </source>
</evidence>
<sequence length="132" mass="14611">MPEGEAPHTTTAPLQGIAFFSTVTDLWDNSQTYLYSFNMMNLEKETKAAIPFVTVHTHTRTGTGTGTGTLAKAKAKAKDFVWITYECNLEAFEEKQQTGNPGFLVTDKFVSYLFSVFMVDGPSPPPPLFFLS</sequence>
<gene>
    <name evidence="1" type="ORF">V6N11_021572</name>
</gene>
<protein>
    <submittedName>
        <fullName evidence="1">Uncharacterized protein</fullName>
    </submittedName>
</protein>
<accession>A0ABR2A010</accession>
<organism evidence="1 2">
    <name type="scientific">Hibiscus sabdariffa</name>
    <name type="common">roselle</name>
    <dbReference type="NCBI Taxonomy" id="183260"/>
    <lineage>
        <taxon>Eukaryota</taxon>
        <taxon>Viridiplantae</taxon>
        <taxon>Streptophyta</taxon>
        <taxon>Embryophyta</taxon>
        <taxon>Tracheophyta</taxon>
        <taxon>Spermatophyta</taxon>
        <taxon>Magnoliopsida</taxon>
        <taxon>eudicotyledons</taxon>
        <taxon>Gunneridae</taxon>
        <taxon>Pentapetalae</taxon>
        <taxon>rosids</taxon>
        <taxon>malvids</taxon>
        <taxon>Malvales</taxon>
        <taxon>Malvaceae</taxon>
        <taxon>Malvoideae</taxon>
        <taxon>Hibiscus</taxon>
    </lineage>
</organism>
<comment type="caution">
    <text evidence="1">The sequence shown here is derived from an EMBL/GenBank/DDBJ whole genome shotgun (WGS) entry which is preliminary data.</text>
</comment>
<reference evidence="1 2" key="1">
    <citation type="journal article" date="2024" name="G3 (Bethesda)">
        <title>Genome assembly of Hibiscus sabdariffa L. provides insights into metabolisms of medicinal natural products.</title>
        <authorList>
            <person name="Kim T."/>
        </authorList>
    </citation>
    <scope>NUCLEOTIDE SEQUENCE [LARGE SCALE GENOMIC DNA]</scope>
    <source>
        <strain evidence="1">TK-2024</strain>
        <tissue evidence="1">Old leaves</tissue>
    </source>
</reference>
<dbReference type="Proteomes" id="UP001396334">
    <property type="component" value="Unassembled WGS sequence"/>
</dbReference>
<dbReference type="EMBL" id="JBBPBN010000447">
    <property type="protein sequence ID" value="KAK8486315.1"/>
    <property type="molecule type" value="Genomic_DNA"/>
</dbReference>
<evidence type="ECO:0000313" key="2">
    <source>
        <dbReference type="Proteomes" id="UP001396334"/>
    </source>
</evidence>
<name>A0ABR2A010_9ROSI</name>